<keyword evidence="4" id="KW-0378">Hydrolase</keyword>
<dbReference type="PANTHER" id="PTHR43223:SF1">
    <property type="entry name" value="ALKYL_ARYL-SULFATASE BDS1"/>
    <property type="match status" value="1"/>
</dbReference>
<feature type="domain" description="Alkyl sulfatase dimerisation" evidence="3">
    <location>
        <begin position="434"/>
        <end position="529"/>
    </location>
</feature>
<dbReference type="Pfam" id="PF00753">
    <property type="entry name" value="Lactamase_B"/>
    <property type="match status" value="1"/>
</dbReference>
<dbReference type="PANTHER" id="PTHR43223">
    <property type="entry name" value="ALKYL/ARYL-SULFATASE"/>
    <property type="match status" value="1"/>
</dbReference>
<gene>
    <name evidence="4" type="ORF">GPA10_11960</name>
</gene>
<dbReference type="InterPro" id="IPR036866">
    <property type="entry name" value="RibonucZ/Hydroxyglut_hydro"/>
</dbReference>
<feature type="domain" description="Metallo-beta-lactamase" evidence="2">
    <location>
        <begin position="130"/>
        <end position="195"/>
    </location>
</feature>
<evidence type="ECO:0000259" key="3">
    <source>
        <dbReference type="Pfam" id="PF14863"/>
    </source>
</evidence>
<evidence type="ECO:0000313" key="4">
    <source>
        <dbReference type="EMBL" id="MVO85448.1"/>
    </source>
</evidence>
<evidence type="ECO:0000259" key="2">
    <source>
        <dbReference type="Pfam" id="PF00753"/>
    </source>
</evidence>
<dbReference type="GO" id="GO:0016787">
    <property type="term" value="F:hydrolase activity"/>
    <property type="evidence" value="ECO:0007669"/>
    <property type="project" value="UniProtKB-KW"/>
</dbReference>
<comment type="caution">
    <text evidence="4">The sequence shown here is derived from an EMBL/GenBank/DDBJ whole genome shotgun (WGS) entry which is preliminary data.</text>
</comment>
<feature type="compositionally biased region" description="Polar residues" evidence="1">
    <location>
        <begin position="1"/>
        <end position="21"/>
    </location>
</feature>
<dbReference type="AlphaFoldDB" id="A0A6L6WVF4"/>
<protein>
    <submittedName>
        <fullName evidence="4">MBL fold metallo-hydrolase</fullName>
    </submittedName>
</protein>
<dbReference type="InterPro" id="IPR052195">
    <property type="entry name" value="Bact_Alkyl/Aryl-Sulfatase"/>
</dbReference>
<evidence type="ECO:0000256" key="1">
    <source>
        <dbReference type="SAM" id="MobiDB-lite"/>
    </source>
</evidence>
<dbReference type="InterPro" id="IPR038536">
    <property type="entry name" value="Alkyl/aryl-sulf_dimr_sf"/>
</dbReference>
<keyword evidence="5" id="KW-1185">Reference proteome</keyword>
<feature type="region of interest" description="Disordered" evidence="1">
    <location>
        <begin position="1"/>
        <end position="29"/>
    </location>
</feature>
<dbReference type="Gene3D" id="1.25.40.880">
    <property type="entry name" value="Alkyl sulfatase, dimerisation domain"/>
    <property type="match status" value="1"/>
</dbReference>
<dbReference type="GO" id="GO:0046983">
    <property type="term" value="F:protein dimerization activity"/>
    <property type="evidence" value="ECO:0007669"/>
    <property type="project" value="InterPro"/>
</dbReference>
<dbReference type="Pfam" id="PF14863">
    <property type="entry name" value="Alkyl_sulf_dimr"/>
    <property type="match status" value="1"/>
</dbReference>
<dbReference type="Gene3D" id="3.60.15.30">
    <property type="entry name" value="Metallo-beta-lactamase domain"/>
    <property type="match status" value="1"/>
</dbReference>
<dbReference type="InterPro" id="IPR001279">
    <property type="entry name" value="Metallo-B-lactamas"/>
</dbReference>
<name>A0A6L6WVF4_9ACTN</name>
<reference evidence="4 5" key="1">
    <citation type="submission" date="2019-11" db="EMBL/GenBank/DDBJ databases">
        <title>Streptomyces typhae sp. nov., a novel endophytic actinomycete isolated from the root of cattail pollen (Typha angustifolia L.).</title>
        <authorList>
            <person name="Peng C."/>
        </authorList>
    </citation>
    <scope>NUCLEOTIDE SEQUENCE [LARGE SCALE GENOMIC DNA]</scope>
    <source>
        <strain evidence="5">p1417</strain>
    </source>
</reference>
<dbReference type="SUPFAM" id="SSF56281">
    <property type="entry name" value="Metallo-hydrolase/oxidoreductase"/>
    <property type="match status" value="1"/>
</dbReference>
<evidence type="ECO:0000313" key="5">
    <source>
        <dbReference type="Proteomes" id="UP000483802"/>
    </source>
</evidence>
<sequence>MWAHTVQSPSMEDSRMATNEEPQPVEPSAYVTRQNQDAVKNLPDAGLAYENAGRYQIAPPDEPFVPSRISKSDSKVWDFTAFDFLEQSLDEVPGSVAPALWRQGQLNSTAGLFQVTDRGNCRVHQIRGYDLANMTVVESGSGLVVIDPLGSYETARAALARYRSVIEQDGPAQPVRAVIHTQSGVDHFGGVRGLFGDALPKDLKVYAPEGFLADALLRQVTEGSHTARLVDYAYGTRLGIAPSQLVDSDLGHTVSVGDATFLAPTDTVGGLLPAATAESKWPSWTGIGWREGLYALEIGGVRIVLQPAGGHASPAEMNLYLPAARTVYLAGPGLLGGPSKARATFLDATLTAFGAAADAGAGAYLAPVWRTPEDAGQEQGTANRITAWLTAHRDAATTAPDAGAAAPLLATPGYADTPTRTVREVWSRLTGTDLGAPRLAVTAKASLLAQGGSAKALEAARGAYGAGNHAEVAALLDPVICAAAIPLAVNSKNEQQARTLQADALRQLAHLTSHGRLRNALLTAAQDVRDPKGVLTRFPRTIADLAAAASPLGF</sequence>
<organism evidence="4 5">
    <name type="scientific">Streptomyces typhae</name>
    <dbReference type="NCBI Taxonomy" id="2681492"/>
    <lineage>
        <taxon>Bacteria</taxon>
        <taxon>Bacillati</taxon>
        <taxon>Actinomycetota</taxon>
        <taxon>Actinomycetes</taxon>
        <taxon>Kitasatosporales</taxon>
        <taxon>Streptomycetaceae</taxon>
        <taxon>Streptomyces</taxon>
    </lineage>
</organism>
<dbReference type="InterPro" id="IPR029228">
    <property type="entry name" value="Alkyl_sulf_dimr"/>
</dbReference>
<dbReference type="EMBL" id="WPNZ01000005">
    <property type="protein sequence ID" value="MVO85448.1"/>
    <property type="molecule type" value="Genomic_DNA"/>
</dbReference>
<accession>A0A6L6WVF4</accession>
<proteinExistence type="predicted"/>
<dbReference type="Proteomes" id="UP000483802">
    <property type="component" value="Unassembled WGS sequence"/>
</dbReference>